<keyword evidence="6" id="KW-0677">Repeat</keyword>
<dbReference type="PANTHER" id="PTHR46105">
    <property type="entry name" value="AGAP004733-PA"/>
    <property type="match status" value="1"/>
</dbReference>
<feature type="region of interest" description="Disordered" evidence="16">
    <location>
        <begin position="199"/>
        <end position="250"/>
    </location>
</feature>
<dbReference type="InterPro" id="IPR050457">
    <property type="entry name" value="ZnFinger_BTB_dom_contain"/>
</dbReference>
<keyword evidence="4" id="KW-0597">Phosphoprotein</keyword>
<dbReference type="InterPro" id="IPR013087">
    <property type="entry name" value="Znf_C2H2_type"/>
</dbReference>
<dbReference type="FunFam" id="3.30.710.10:FF:000061">
    <property type="entry name" value="Zinc finger and BTB domain-containing protein 5"/>
    <property type="match status" value="1"/>
</dbReference>
<gene>
    <name evidence="19" type="primary">Zbtb5</name>
    <name evidence="19" type="ORF">EMBFUC_R12784</name>
</gene>
<feature type="region of interest" description="Disordered" evidence="16">
    <location>
        <begin position="353"/>
        <end position="407"/>
    </location>
</feature>
<feature type="compositionally biased region" description="Polar residues" evidence="16">
    <location>
        <begin position="356"/>
        <end position="370"/>
    </location>
</feature>
<feature type="compositionally biased region" description="Basic and acidic residues" evidence="16">
    <location>
        <begin position="299"/>
        <end position="312"/>
    </location>
</feature>
<dbReference type="PROSITE" id="PS00028">
    <property type="entry name" value="ZINC_FINGER_C2H2_1"/>
    <property type="match status" value="1"/>
</dbReference>
<keyword evidence="12" id="KW-0804">Transcription</keyword>
<dbReference type="SUPFAM" id="SSF54695">
    <property type="entry name" value="POZ domain"/>
    <property type="match status" value="1"/>
</dbReference>
<dbReference type="CDD" id="cd18196">
    <property type="entry name" value="BTB_POZ_ZBTB5"/>
    <property type="match status" value="1"/>
</dbReference>
<dbReference type="PANTHER" id="PTHR46105:SF5">
    <property type="entry name" value="ZINC FINGER AND BTB DOMAIN-CONTAINING PROTEIN 44 ISOFORM X1"/>
    <property type="match status" value="1"/>
</dbReference>
<proteinExistence type="predicted"/>
<keyword evidence="7 15" id="KW-0863">Zinc-finger</keyword>
<evidence type="ECO:0000313" key="19">
    <source>
        <dbReference type="EMBL" id="NWR24651.1"/>
    </source>
</evidence>
<dbReference type="InterPro" id="IPR036236">
    <property type="entry name" value="Znf_C2H2_sf"/>
</dbReference>
<dbReference type="EMBL" id="VYZJ01002075">
    <property type="protein sequence ID" value="NWR24651.1"/>
    <property type="molecule type" value="Genomic_DNA"/>
</dbReference>
<dbReference type="GO" id="GO:0008270">
    <property type="term" value="F:zinc ion binding"/>
    <property type="evidence" value="ECO:0007669"/>
    <property type="project" value="UniProtKB-KW"/>
</dbReference>
<sequence>MDFPGHFEQVFQQLNYQRLHGQLCDCVIVVGSRHFKAHRSVLAACSTHFRALFTVAEGDQSMNMIQLDSEVVTAEAFAALIDMMYTSTLMLGESNVMDVLLAASHLHLNSVVKACKHYLTTRTLPLSPPSERAQEQSARLQRSFMLQQLGLSISGQPVVHSREDFFSPDSLKMVDNPKADAVADNQEDNTIMFDQPFSAQEDAQVPSQSDNGGGNISQMSMASQATQVETSFDQEAAAEKSNFPCENPEVSLNEKEHMRVVVKSEPLSSPEPQDEVSDVTSQAEGSESVEVEGGVVSAEKIELSPESSDRSFSDPQSSTDRVGDIHIMEVSNNLEHKSSFSISNFLNKSRGGGFGASQNSDDNIPNTTSDCRMDGDAPYLMSPEAGPAGGHSSAAVSHVENPFSEPTDSHFVRPMQDVMGLPCVQTSGYRAAEQFGMDFPRSGLGLHSLSRAMMGSVRGGAGGFPGYRRIAPKMPVVTSVRGSQLQEGSSGSQLMLNGGASFEGGHLSQPGPPQLTRASADVLSKCKKALSEHNVLVVEGARKYACKICCKTFLTLTDCKKHIRVHTGEKPYACLKCGKRFSQSSHLYKHSKTTCLRWQSSNLPSSLL</sequence>
<evidence type="ECO:0000256" key="4">
    <source>
        <dbReference type="ARBA" id="ARBA00022553"/>
    </source>
</evidence>
<dbReference type="PROSITE" id="PS50097">
    <property type="entry name" value="BTB"/>
    <property type="match status" value="1"/>
</dbReference>
<dbReference type="SMART" id="SM00355">
    <property type="entry name" value="ZnF_C2H2"/>
    <property type="match status" value="2"/>
</dbReference>
<evidence type="ECO:0000256" key="2">
    <source>
        <dbReference type="ARBA" id="ARBA00004123"/>
    </source>
</evidence>
<dbReference type="Proteomes" id="UP000580681">
    <property type="component" value="Unassembled WGS sequence"/>
</dbReference>
<evidence type="ECO:0000256" key="5">
    <source>
        <dbReference type="ARBA" id="ARBA00022723"/>
    </source>
</evidence>
<dbReference type="PROSITE" id="PS50157">
    <property type="entry name" value="ZINC_FINGER_C2H2_2"/>
    <property type="match status" value="2"/>
</dbReference>
<keyword evidence="9" id="KW-0832">Ubl conjugation</keyword>
<keyword evidence="5" id="KW-0479">Metal-binding</keyword>
<feature type="region of interest" description="Disordered" evidence="16">
    <location>
        <begin position="264"/>
        <end position="322"/>
    </location>
</feature>
<dbReference type="InterPro" id="IPR011333">
    <property type="entry name" value="SKP1/BTB/POZ_sf"/>
</dbReference>
<dbReference type="SMART" id="SM00225">
    <property type="entry name" value="BTB"/>
    <property type="match status" value="1"/>
</dbReference>
<keyword evidence="8" id="KW-0862">Zinc</keyword>
<evidence type="ECO:0000256" key="8">
    <source>
        <dbReference type="ARBA" id="ARBA00022833"/>
    </source>
</evidence>
<evidence type="ECO:0000256" key="9">
    <source>
        <dbReference type="ARBA" id="ARBA00022843"/>
    </source>
</evidence>
<dbReference type="Pfam" id="PF00651">
    <property type="entry name" value="BTB"/>
    <property type="match status" value="1"/>
</dbReference>
<evidence type="ECO:0000256" key="13">
    <source>
        <dbReference type="ARBA" id="ARBA00023242"/>
    </source>
</evidence>
<keyword evidence="20" id="KW-1185">Reference proteome</keyword>
<accession>A0A7K4VR09</accession>
<evidence type="ECO:0000256" key="10">
    <source>
        <dbReference type="ARBA" id="ARBA00023015"/>
    </source>
</evidence>
<comment type="caution">
    <text evidence="19">The sequence shown here is derived from an EMBL/GenBank/DDBJ whole genome shotgun (WGS) entry which is preliminary data.</text>
</comment>
<dbReference type="AlphaFoldDB" id="A0A7K4VR09"/>
<dbReference type="Gene3D" id="3.30.160.60">
    <property type="entry name" value="Classic Zinc Finger"/>
    <property type="match status" value="2"/>
</dbReference>
<feature type="non-terminal residue" evidence="19">
    <location>
        <position position="608"/>
    </location>
</feature>
<keyword evidence="3" id="KW-1017">Isopeptide bond</keyword>
<feature type="non-terminal residue" evidence="19">
    <location>
        <position position="1"/>
    </location>
</feature>
<comment type="subcellular location">
    <subcellularLocation>
        <location evidence="2">Nucleus</location>
    </subcellularLocation>
</comment>
<feature type="domain" description="C2H2-type" evidence="18">
    <location>
        <begin position="572"/>
        <end position="604"/>
    </location>
</feature>
<evidence type="ECO:0000256" key="7">
    <source>
        <dbReference type="ARBA" id="ARBA00022771"/>
    </source>
</evidence>
<keyword evidence="10" id="KW-0805">Transcription regulation</keyword>
<evidence type="ECO:0000256" key="6">
    <source>
        <dbReference type="ARBA" id="ARBA00022737"/>
    </source>
</evidence>
<organism evidence="19 20">
    <name type="scientific">Emberiza fucata</name>
    <dbReference type="NCBI Taxonomy" id="337179"/>
    <lineage>
        <taxon>Eukaryota</taxon>
        <taxon>Metazoa</taxon>
        <taxon>Chordata</taxon>
        <taxon>Craniata</taxon>
        <taxon>Vertebrata</taxon>
        <taxon>Euteleostomi</taxon>
        <taxon>Archelosauria</taxon>
        <taxon>Archosauria</taxon>
        <taxon>Dinosauria</taxon>
        <taxon>Saurischia</taxon>
        <taxon>Theropoda</taxon>
        <taxon>Coelurosauria</taxon>
        <taxon>Aves</taxon>
        <taxon>Neognathae</taxon>
        <taxon>Neoaves</taxon>
        <taxon>Telluraves</taxon>
        <taxon>Australaves</taxon>
        <taxon>Passeriformes</taxon>
        <taxon>Passeroidea</taxon>
        <taxon>Fringillidae</taxon>
        <taxon>Emberizinae</taxon>
        <taxon>Emberizini</taxon>
        <taxon>Emberiza</taxon>
    </lineage>
</organism>
<keyword evidence="13" id="KW-0539">Nucleus</keyword>
<dbReference type="SUPFAM" id="SSF57667">
    <property type="entry name" value="beta-beta-alpha zinc fingers"/>
    <property type="match status" value="1"/>
</dbReference>
<feature type="domain" description="BTB" evidence="17">
    <location>
        <begin position="24"/>
        <end position="93"/>
    </location>
</feature>
<evidence type="ECO:0000259" key="17">
    <source>
        <dbReference type="PROSITE" id="PS50097"/>
    </source>
</evidence>
<dbReference type="Gene3D" id="3.30.710.10">
    <property type="entry name" value="Potassium Channel Kv1.1, Chain A"/>
    <property type="match status" value="1"/>
</dbReference>
<dbReference type="InterPro" id="IPR000210">
    <property type="entry name" value="BTB/POZ_dom"/>
</dbReference>
<evidence type="ECO:0000256" key="12">
    <source>
        <dbReference type="ARBA" id="ARBA00023163"/>
    </source>
</evidence>
<keyword evidence="11" id="KW-0238">DNA-binding</keyword>
<dbReference type="GO" id="GO:0005634">
    <property type="term" value="C:nucleus"/>
    <property type="evidence" value="ECO:0007669"/>
    <property type="project" value="UniProtKB-SubCell"/>
</dbReference>
<feature type="compositionally biased region" description="Polar residues" evidence="16">
    <location>
        <begin position="205"/>
        <end position="233"/>
    </location>
</feature>
<evidence type="ECO:0000259" key="18">
    <source>
        <dbReference type="PROSITE" id="PS50157"/>
    </source>
</evidence>
<reference evidence="19 20" key="1">
    <citation type="submission" date="2019-09" db="EMBL/GenBank/DDBJ databases">
        <title>Bird 10,000 Genomes (B10K) Project - Family phase.</title>
        <authorList>
            <person name="Zhang G."/>
        </authorList>
    </citation>
    <scope>NUCLEOTIDE SEQUENCE [LARGE SCALE GENOMIC DNA]</scope>
    <source>
        <strain evidence="19">B10K-DU-015-11</strain>
        <tissue evidence="19">Mixed tissue sample</tissue>
    </source>
</reference>
<feature type="compositionally biased region" description="Low complexity" evidence="16">
    <location>
        <begin position="284"/>
        <end position="297"/>
    </location>
</feature>
<evidence type="ECO:0000313" key="20">
    <source>
        <dbReference type="Proteomes" id="UP000580681"/>
    </source>
</evidence>
<dbReference type="GO" id="GO:0000981">
    <property type="term" value="F:DNA-binding transcription factor activity, RNA polymerase II-specific"/>
    <property type="evidence" value="ECO:0007669"/>
    <property type="project" value="TreeGrafter"/>
</dbReference>
<comment type="function">
    <text evidence="1">May be involved in transcriptional regulation.</text>
</comment>
<evidence type="ECO:0000256" key="3">
    <source>
        <dbReference type="ARBA" id="ARBA00022499"/>
    </source>
</evidence>
<evidence type="ECO:0000256" key="16">
    <source>
        <dbReference type="SAM" id="MobiDB-lite"/>
    </source>
</evidence>
<evidence type="ECO:0000256" key="1">
    <source>
        <dbReference type="ARBA" id="ARBA00003767"/>
    </source>
</evidence>
<dbReference type="GO" id="GO:0000978">
    <property type="term" value="F:RNA polymerase II cis-regulatory region sequence-specific DNA binding"/>
    <property type="evidence" value="ECO:0007669"/>
    <property type="project" value="TreeGrafter"/>
</dbReference>
<protein>
    <recommendedName>
        <fullName evidence="14">Zinc finger and BTB domain-containing protein 5</fullName>
    </recommendedName>
</protein>
<name>A0A7K4VR09_9EMBE</name>
<dbReference type="FunFam" id="3.30.160.60:FF:000250">
    <property type="entry name" value="zinc finger protein 197 isoform X1"/>
    <property type="match status" value="1"/>
</dbReference>
<feature type="domain" description="C2H2-type" evidence="18">
    <location>
        <begin position="544"/>
        <end position="571"/>
    </location>
</feature>
<evidence type="ECO:0000256" key="11">
    <source>
        <dbReference type="ARBA" id="ARBA00023125"/>
    </source>
</evidence>
<evidence type="ECO:0000256" key="14">
    <source>
        <dbReference type="ARBA" id="ARBA00074850"/>
    </source>
</evidence>
<evidence type="ECO:0000256" key="15">
    <source>
        <dbReference type="PROSITE-ProRule" id="PRU00042"/>
    </source>
</evidence>